<reference evidence="1" key="1">
    <citation type="journal article" date="2013" name="Nat. Commun.">
        <title>Whole-genome sequencing of Oryza brachyantha reveals mechanisms underlying Oryza genome evolution.</title>
        <authorList>
            <person name="Chen J."/>
            <person name="Huang Q."/>
            <person name="Gao D."/>
            <person name="Wang J."/>
            <person name="Lang Y."/>
            <person name="Liu T."/>
            <person name="Li B."/>
            <person name="Bai Z."/>
            <person name="Luis Goicoechea J."/>
            <person name="Liang C."/>
            <person name="Chen C."/>
            <person name="Zhang W."/>
            <person name="Sun S."/>
            <person name="Liao Y."/>
            <person name="Zhang X."/>
            <person name="Yang L."/>
            <person name="Song C."/>
            <person name="Wang M."/>
            <person name="Shi J."/>
            <person name="Liu G."/>
            <person name="Liu J."/>
            <person name="Zhou H."/>
            <person name="Zhou W."/>
            <person name="Yu Q."/>
            <person name="An N."/>
            <person name="Chen Y."/>
            <person name="Cai Q."/>
            <person name="Wang B."/>
            <person name="Liu B."/>
            <person name="Min J."/>
            <person name="Huang Y."/>
            <person name="Wu H."/>
            <person name="Li Z."/>
            <person name="Zhang Y."/>
            <person name="Yin Y."/>
            <person name="Song W."/>
            <person name="Jiang J."/>
            <person name="Jackson S.A."/>
            <person name="Wing R.A."/>
            <person name="Wang J."/>
            <person name="Chen M."/>
        </authorList>
    </citation>
    <scope>NUCLEOTIDE SEQUENCE [LARGE SCALE GENOMIC DNA]</scope>
    <source>
        <strain evidence="1">cv. IRGC 101232</strain>
    </source>
</reference>
<keyword evidence="2" id="KW-1185">Reference proteome</keyword>
<proteinExistence type="predicted"/>
<name>J3LUD0_ORYBR</name>
<accession>J3LUD0</accession>
<dbReference type="Proteomes" id="UP000006038">
    <property type="component" value="Chromosome 3"/>
</dbReference>
<dbReference type="EnsemblPlants" id="OB03G46560.1">
    <property type="protein sequence ID" value="OB03G46560.1"/>
    <property type="gene ID" value="OB03G46560"/>
</dbReference>
<evidence type="ECO:0000313" key="2">
    <source>
        <dbReference type="Proteomes" id="UP000006038"/>
    </source>
</evidence>
<organism evidence="1">
    <name type="scientific">Oryza brachyantha</name>
    <name type="common">malo sina</name>
    <dbReference type="NCBI Taxonomy" id="4533"/>
    <lineage>
        <taxon>Eukaryota</taxon>
        <taxon>Viridiplantae</taxon>
        <taxon>Streptophyta</taxon>
        <taxon>Embryophyta</taxon>
        <taxon>Tracheophyta</taxon>
        <taxon>Spermatophyta</taxon>
        <taxon>Magnoliopsida</taxon>
        <taxon>Liliopsida</taxon>
        <taxon>Poales</taxon>
        <taxon>Poaceae</taxon>
        <taxon>BOP clade</taxon>
        <taxon>Oryzoideae</taxon>
        <taxon>Oryzeae</taxon>
        <taxon>Oryzinae</taxon>
        <taxon>Oryza</taxon>
    </lineage>
</organism>
<protein>
    <submittedName>
        <fullName evidence="1">Uncharacterized protein</fullName>
    </submittedName>
</protein>
<dbReference type="HOGENOM" id="CLU_1117165_0_0_1"/>
<dbReference type="Gramene" id="OB03G46560.1">
    <property type="protein sequence ID" value="OB03G46560.1"/>
    <property type="gene ID" value="OB03G46560"/>
</dbReference>
<dbReference type="AlphaFoldDB" id="J3LUD0"/>
<reference evidence="1" key="2">
    <citation type="submission" date="2013-04" db="UniProtKB">
        <authorList>
            <consortium name="EnsemblPlants"/>
        </authorList>
    </citation>
    <scope>IDENTIFICATION</scope>
</reference>
<evidence type="ECO:0000313" key="1">
    <source>
        <dbReference type="EnsemblPlants" id="OB03G46560.1"/>
    </source>
</evidence>
<sequence>MVIESTMLIISDDQSSLVPLWTRSQRLIHLLDKPLPSRYIVRRVVIVCREHLAIEVSLLNHRVIRKLSPLGVQLELEAILVELDEVLEPAQALVEERGRDVLVVDAKGQAVLLEAIKDGFLGESMDEVLAGVEGEAMGGRGVDIEAIRLRGGGHGGEPPVEHGELVGEGGVHRNGVRLEPAHDVLRHAEAHPAGVLGEAGHGGRHGGGVGGAEDLLADVLEAVARVGVDVAGLGYGRSCDSPSPPPPPS</sequence>